<dbReference type="InterPro" id="IPR029044">
    <property type="entry name" value="Nucleotide-diphossugar_trans"/>
</dbReference>
<feature type="transmembrane region" description="Helical" evidence="1">
    <location>
        <begin position="275"/>
        <end position="294"/>
    </location>
</feature>
<keyword evidence="1" id="KW-0472">Membrane</keyword>
<sequence length="300" mass="34504">MQNRNNPLVSVAIVTYNHEKFITECLDSVLSQDYNNVEIVISDDNSTDNTVAIINNFIKNRKTNISIKIITSNINEGVTANTNKAHFNCKGKYIAWLGGDDLMLPGKIRKQVEILESNSDCNIVFHNLDVFDSESGKTLFLFSNLKRSNYQKKDLIKLGCINGACSNMVRRSATPPHGFYKYLPVAADWLYWIETIGNGTAIYINEVLGKYRRHSNNVTLKTNNISQADIDHLNTCNYLIKNSIKYFNEIRFRQSQIIFSLRNKMNYLECLKYSLSIRINLKALIALIVYYLTFTKYKFK</sequence>
<reference evidence="4" key="1">
    <citation type="journal article" date="2019" name="Int. J. Syst. Evol. Microbiol.">
        <title>Halobacteriovorax valvorus sp. nov., a novel prokaryotic predator isolated from coastal seawater of China.</title>
        <authorList>
            <person name="Chen M.-X."/>
        </authorList>
    </citation>
    <scope>NUCLEOTIDE SEQUENCE [LARGE SCALE GENOMIC DNA]</scope>
    <source>
        <strain evidence="4">BL9</strain>
    </source>
</reference>
<keyword evidence="4" id="KW-1185">Reference proteome</keyword>
<dbReference type="Pfam" id="PF00535">
    <property type="entry name" value="Glycos_transf_2"/>
    <property type="match status" value="1"/>
</dbReference>
<gene>
    <name evidence="3" type="ORF">DAY19_04660</name>
</gene>
<accession>A0ABY0IK98</accession>
<dbReference type="InterPro" id="IPR001173">
    <property type="entry name" value="Glyco_trans_2-like"/>
</dbReference>
<organism evidence="3 4">
    <name type="scientific">Halobacteriovorax vibrionivorans</name>
    <dbReference type="NCBI Taxonomy" id="2152716"/>
    <lineage>
        <taxon>Bacteria</taxon>
        <taxon>Pseudomonadati</taxon>
        <taxon>Bdellovibrionota</taxon>
        <taxon>Bacteriovoracia</taxon>
        <taxon>Bacteriovoracales</taxon>
        <taxon>Halobacteriovoraceae</taxon>
        <taxon>Halobacteriovorax</taxon>
    </lineage>
</organism>
<feature type="domain" description="Glycosyltransferase 2-like" evidence="2">
    <location>
        <begin position="10"/>
        <end position="166"/>
    </location>
</feature>
<dbReference type="SUPFAM" id="SSF53448">
    <property type="entry name" value="Nucleotide-diphospho-sugar transferases"/>
    <property type="match status" value="1"/>
</dbReference>
<keyword evidence="1" id="KW-0812">Transmembrane</keyword>
<dbReference type="RefSeq" id="WP_114706009.1">
    <property type="nucleotide sequence ID" value="NZ_QDKL01000001.1"/>
</dbReference>
<evidence type="ECO:0000256" key="1">
    <source>
        <dbReference type="SAM" id="Phobius"/>
    </source>
</evidence>
<dbReference type="PANTHER" id="PTHR22916">
    <property type="entry name" value="GLYCOSYLTRANSFERASE"/>
    <property type="match status" value="1"/>
</dbReference>
<protein>
    <submittedName>
        <fullName evidence="3">Glycosyltransferase</fullName>
    </submittedName>
</protein>
<evidence type="ECO:0000313" key="4">
    <source>
        <dbReference type="Proteomes" id="UP000443582"/>
    </source>
</evidence>
<proteinExistence type="predicted"/>
<comment type="caution">
    <text evidence="3">The sequence shown here is derived from an EMBL/GenBank/DDBJ whole genome shotgun (WGS) entry which is preliminary data.</text>
</comment>
<dbReference type="EMBL" id="QDKL01000001">
    <property type="protein sequence ID" value="RZF23067.1"/>
    <property type="molecule type" value="Genomic_DNA"/>
</dbReference>
<keyword evidence="1" id="KW-1133">Transmembrane helix</keyword>
<dbReference type="Proteomes" id="UP000443582">
    <property type="component" value="Unassembled WGS sequence"/>
</dbReference>
<evidence type="ECO:0000313" key="3">
    <source>
        <dbReference type="EMBL" id="RZF23067.1"/>
    </source>
</evidence>
<evidence type="ECO:0000259" key="2">
    <source>
        <dbReference type="Pfam" id="PF00535"/>
    </source>
</evidence>
<dbReference type="Gene3D" id="3.90.550.10">
    <property type="entry name" value="Spore Coat Polysaccharide Biosynthesis Protein SpsA, Chain A"/>
    <property type="match status" value="1"/>
</dbReference>
<name>A0ABY0IK98_9BACT</name>
<dbReference type="PANTHER" id="PTHR22916:SF3">
    <property type="entry name" value="UDP-GLCNAC:BETAGAL BETA-1,3-N-ACETYLGLUCOSAMINYLTRANSFERASE-LIKE PROTEIN 1"/>
    <property type="match status" value="1"/>
</dbReference>